<dbReference type="NCBIfam" id="NF006929">
    <property type="entry name" value="PRK09414.1"/>
    <property type="match status" value="1"/>
</dbReference>
<evidence type="ECO:0000256" key="3">
    <source>
        <dbReference type="ARBA" id="ARBA00011643"/>
    </source>
</evidence>
<feature type="active site" description="Proton donor" evidence="7">
    <location>
        <position position="125"/>
    </location>
</feature>
<evidence type="ECO:0000313" key="12">
    <source>
        <dbReference type="EMBL" id="BDX07055.1"/>
    </source>
</evidence>
<accession>A0AA48KV20</accession>
<keyword evidence="13" id="KW-1185">Reference proteome</keyword>
<dbReference type="PROSITE" id="PS00074">
    <property type="entry name" value="GLFV_DEHYDROGENASE"/>
    <property type="match status" value="1"/>
</dbReference>
<dbReference type="InterPro" id="IPR036291">
    <property type="entry name" value="NAD(P)-bd_dom_sf"/>
</dbReference>
<evidence type="ECO:0000256" key="10">
    <source>
        <dbReference type="RuleBase" id="RU004417"/>
    </source>
</evidence>
<dbReference type="InterPro" id="IPR014362">
    <property type="entry name" value="Glu_DH"/>
</dbReference>
<dbReference type="Gene3D" id="3.40.50.720">
    <property type="entry name" value="NAD(P)-binding Rossmann-like Domain"/>
    <property type="match status" value="1"/>
</dbReference>
<comment type="subunit">
    <text evidence="3">Homohexamer.</text>
</comment>
<dbReference type="FunFam" id="3.40.50.720:FF:000030">
    <property type="entry name" value="Glutamate dehydrogenase"/>
    <property type="match status" value="1"/>
</dbReference>
<feature type="binding site" evidence="8">
    <location>
        <position position="239"/>
    </location>
    <ligand>
        <name>NAD(+)</name>
        <dbReference type="ChEBI" id="CHEBI:57540"/>
    </ligand>
</feature>
<dbReference type="GO" id="GO:0000166">
    <property type="term" value="F:nucleotide binding"/>
    <property type="evidence" value="ECO:0007669"/>
    <property type="project" value="UniProtKB-KW"/>
</dbReference>
<evidence type="ECO:0000256" key="9">
    <source>
        <dbReference type="PIRSR" id="PIRSR000185-3"/>
    </source>
</evidence>
<dbReference type="GO" id="GO:0006537">
    <property type="term" value="P:glutamate biosynthetic process"/>
    <property type="evidence" value="ECO:0007669"/>
    <property type="project" value="TreeGrafter"/>
</dbReference>
<dbReference type="EMBL" id="AP027272">
    <property type="protein sequence ID" value="BDX07055.1"/>
    <property type="molecule type" value="Genomic_DNA"/>
</dbReference>
<feature type="binding site" evidence="8">
    <location>
        <position position="110"/>
    </location>
    <ligand>
        <name>substrate</name>
    </ligand>
</feature>
<dbReference type="KEGG" id="pmaw:MACH26_25760"/>
<feature type="binding site" evidence="8">
    <location>
        <position position="208"/>
    </location>
    <ligand>
        <name>NAD(+)</name>
        <dbReference type="ChEBI" id="CHEBI:57540"/>
    </ligand>
</feature>
<dbReference type="FunFam" id="3.40.50.10860:FF:000002">
    <property type="entry name" value="Glutamate dehydrogenase"/>
    <property type="match status" value="1"/>
</dbReference>
<dbReference type="Pfam" id="PF02812">
    <property type="entry name" value="ELFV_dehydrog_N"/>
    <property type="match status" value="1"/>
</dbReference>
<keyword evidence="4 6" id="KW-0560">Oxidoreductase</keyword>
<evidence type="ECO:0000256" key="6">
    <source>
        <dbReference type="PIRNR" id="PIRNR000185"/>
    </source>
</evidence>
<sequence length="444" mass="48539">MPDLQEFIQQLEEQNAPDSLYVSMVRQEAKALSQLLEKNPSLLKRRVFQRLCLPDRVIEFKVSWTDDQGIPQVNRGWRVQHSNVVGPYKGGLRFHPALGLSTLKALAFEQSFKNALTGLPIGGAKGGADFNPKGRSDAEIMRFCQAFMSECYAEIGPNRDIPAGDINVGNREIGYLFGQYKTLTRQFEGAITGKAGDFGGSQGRSEATGFGVIYFVEELLKSQDETLEGKVLAISGAGNVALHAALKAIQSDARVITLSNSRGLLVAENGLTEKQINWLLEQQQQLDNSLEEAAKEFDLQYEKDSKPWQKNCDIALPCATQNELNIEDLKQLKESDCLAIVEGSNMALTDEALNAIADSDLLFGPGKAANAGGVAISTLEMTQNATFSPMTFDDVDQELQRIMQAIFKRCMDNAPEDSDKPDLHKGASIAGFKILSAALLAQQG</sequence>
<dbReference type="SUPFAM" id="SSF51735">
    <property type="entry name" value="NAD(P)-binding Rossmann-fold domains"/>
    <property type="match status" value="1"/>
</dbReference>
<dbReference type="InterPro" id="IPR046346">
    <property type="entry name" value="Aminoacid_DH-like_N_sf"/>
</dbReference>
<protein>
    <recommendedName>
        <fullName evidence="6">Glutamate dehydrogenase</fullName>
    </recommendedName>
</protein>
<feature type="binding site" evidence="8">
    <location>
        <position position="89"/>
    </location>
    <ligand>
        <name>substrate</name>
    </ligand>
</feature>
<dbReference type="Proteomes" id="UP001333710">
    <property type="component" value="Chromosome"/>
</dbReference>
<dbReference type="GO" id="GO:0005829">
    <property type="term" value="C:cytosol"/>
    <property type="evidence" value="ECO:0007669"/>
    <property type="project" value="TreeGrafter"/>
</dbReference>
<keyword evidence="8" id="KW-0520">NAD</keyword>
<evidence type="ECO:0000256" key="1">
    <source>
        <dbReference type="ARBA" id="ARBA00003868"/>
    </source>
</evidence>
<feature type="binding site" evidence="8">
    <location>
        <position position="164"/>
    </location>
    <ligand>
        <name>substrate</name>
    </ligand>
</feature>
<dbReference type="RefSeq" id="WP_338293046.1">
    <property type="nucleotide sequence ID" value="NZ_AP027272.1"/>
</dbReference>
<reference evidence="12" key="1">
    <citation type="submission" date="2023-01" db="EMBL/GenBank/DDBJ databases">
        <title>Complete genome sequence of Planctobacterium marinum strain Dej080120_11.</title>
        <authorList>
            <person name="Ueki S."/>
            <person name="Maruyama F."/>
        </authorList>
    </citation>
    <scope>NUCLEOTIDE SEQUENCE</scope>
    <source>
        <strain evidence="12">Dej080120_11</strain>
    </source>
</reference>
<name>A0AA48KV20_9ALTE</name>
<evidence type="ECO:0000259" key="11">
    <source>
        <dbReference type="SMART" id="SM00839"/>
    </source>
</evidence>
<proteinExistence type="inferred from homology"/>
<feature type="binding site" evidence="8">
    <location>
        <position position="113"/>
    </location>
    <ligand>
        <name>substrate</name>
    </ligand>
</feature>
<evidence type="ECO:0000256" key="4">
    <source>
        <dbReference type="ARBA" id="ARBA00023002"/>
    </source>
</evidence>
<evidence type="ECO:0000256" key="2">
    <source>
        <dbReference type="ARBA" id="ARBA00006382"/>
    </source>
</evidence>
<dbReference type="AlphaFoldDB" id="A0AA48KV20"/>
<dbReference type="Pfam" id="PF00208">
    <property type="entry name" value="ELFV_dehydrog"/>
    <property type="match status" value="1"/>
</dbReference>
<feature type="domain" description="Glutamate/phenylalanine/leucine/valine/L-tryptophan dehydrogenase C-terminal" evidence="11">
    <location>
        <begin position="201"/>
        <end position="443"/>
    </location>
</feature>
<dbReference type="SMART" id="SM00839">
    <property type="entry name" value="ELFV_dehydrog"/>
    <property type="match status" value="1"/>
</dbReference>
<dbReference type="PANTHER" id="PTHR43571:SF1">
    <property type="entry name" value="NADP-SPECIFIC GLUTAMATE DEHYDROGENASE 1-RELATED"/>
    <property type="match status" value="1"/>
</dbReference>
<dbReference type="PRINTS" id="PR00082">
    <property type="entry name" value="GLFDHDRGNASE"/>
</dbReference>
<feature type="site" description="Important for catalysis" evidence="9">
    <location>
        <position position="165"/>
    </location>
</feature>
<dbReference type="InterPro" id="IPR006096">
    <property type="entry name" value="Glu/Leu/Phe/Val/Trp_DH_C"/>
</dbReference>
<dbReference type="InterPro" id="IPR006095">
    <property type="entry name" value="Glu/Leu/Phe/Val/Trp_DH"/>
</dbReference>
<keyword evidence="8" id="KW-0547">Nucleotide-binding</keyword>
<dbReference type="PANTHER" id="PTHR43571">
    <property type="entry name" value="NADP-SPECIFIC GLUTAMATE DEHYDROGENASE 1-RELATED"/>
    <property type="match status" value="1"/>
</dbReference>
<evidence type="ECO:0000256" key="7">
    <source>
        <dbReference type="PIRSR" id="PIRSR000185-1"/>
    </source>
</evidence>
<evidence type="ECO:0000256" key="8">
    <source>
        <dbReference type="PIRSR" id="PIRSR000185-2"/>
    </source>
</evidence>
<comment type="catalytic activity">
    <reaction evidence="5">
        <text>L-glutamate + NADP(+) + H2O = 2-oxoglutarate + NH4(+) + NADPH + H(+)</text>
        <dbReference type="Rhea" id="RHEA:11612"/>
        <dbReference type="ChEBI" id="CHEBI:15377"/>
        <dbReference type="ChEBI" id="CHEBI:15378"/>
        <dbReference type="ChEBI" id="CHEBI:16810"/>
        <dbReference type="ChEBI" id="CHEBI:28938"/>
        <dbReference type="ChEBI" id="CHEBI:29985"/>
        <dbReference type="ChEBI" id="CHEBI:57783"/>
        <dbReference type="ChEBI" id="CHEBI:58349"/>
        <dbReference type="EC" id="1.4.1.4"/>
    </reaction>
</comment>
<evidence type="ECO:0000313" key="13">
    <source>
        <dbReference type="Proteomes" id="UP001333710"/>
    </source>
</evidence>
<dbReference type="InterPro" id="IPR006097">
    <property type="entry name" value="Glu/Leu/Phe/Val/Trp_DH_dimer"/>
</dbReference>
<feature type="binding site" evidence="8">
    <location>
        <position position="377"/>
    </location>
    <ligand>
        <name>substrate</name>
    </ligand>
</feature>
<dbReference type="Gene3D" id="3.40.50.10860">
    <property type="entry name" value="Leucine Dehydrogenase, chain A, domain 1"/>
    <property type="match status" value="1"/>
</dbReference>
<dbReference type="InterPro" id="IPR050724">
    <property type="entry name" value="Glu_Leu_Phe_Val_DH"/>
</dbReference>
<organism evidence="12 13">
    <name type="scientific">Planctobacterium marinum</name>
    <dbReference type="NCBI Taxonomy" id="1631968"/>
    <lineage>
        <taxon>Bacteria</taxon>
        <taxon>Pseudomonadati</taxon>
        <taxon>Pseudomonadota</taxon>
        <taxon>Gammaproteobacteria</taxon>
        <taxon>Alteromonadales</taxon>
        <taxon>Alteromonadaceae</taxon>
        <taxon>Planctobacterium</taxon>
    </lineage>
</organism>
<gene>
    <name evidence="12" type="primary">gdhA</name>
    <name evidence="12" type="ORF">MACH26_25760</name>
</gene>
<evidence type="ECO:0000256" key="5">
    <source>
        <dbReference type="ARBA" id="ARBA00048584"/>
    </source>
</evidence>
<comment type="function">
    <text evidence="1">Catalyzes the reversible oxidative deamination of glutamate to alpha-ketoglutarate and ammonia.</text>
</comment>
<comment type="similarity">
    <text evidence="2 6 10">Belongs to the Glu/Leu/Phe/Val dehydrogenases family.</text>
</comment>
<dbReference type="PIRSF" id="PIRSF000185">
    <property type="entry name" value="Glu_DH"/>
    <property type="match status" value="1"/>
</dbReference>
<dbReference type="Gene3D" id="1.10.285.10">
    <property type="entry name" value="Glutamate Dehydrogenase, chain A, domain 3"/>
    <property type="match status" value="2"/>
</dbReference>
<dbReference type="GO" id="GO:0004354">
    <property type="term" value="F:glutamate dehydrogenase (NADP+) activity"/>
    <property type="evidence" value="ECO:0007669"/>
    <property type="project" value="UniProtKB-EC"/>
</dbReference>
<dbReference type="InterPro" id="IPR033524">
    <property type="entry name" value="Glu/Leu/Phe/Val_DH_AS"/>
</dbReference>
<dbReference type="SUPFAM" id="SSF53223">
    <property type="entry name" value="Aminoacid dehydrogenase-like, N-terminal domain"/>
    <property type="match status" value="1"/>
</dbReference>